<name>A0A2P5AUS0_TREOI</name>
<dbReference type="OrthoDB" id="10274105at2759"/>
<evidence type="ECO:0000313" key="2">
    <source>
        <dbReference type="Proteomes" id="UP000237000"/>
    </source>
</evidence>
<protein>
    <submittedName>
        <fullName evidence="1">Uncharacterized protein</fullName>
    </submittedName>
</protein>
<gene>
    <name evidence="1" type="ORF">TorRG33x02_340640</name>
</gene>
<accession>A0A2P5AUS0</accession>
<reference evidence="2" key="1">
    <citation type="submission" date="2016-06" db="EMBL/GenBank/DDBJ databases">
        <title>Parallel loss of symbiosis genes in relatives of nitrogen-fixing non-legume Parasponia.</title>
        <authorList>
            <person name="Van Velzen R."/>
            <person name="Holmer R."/>
            <person name="Bu F."/>
            <person name="Rutten L."/>
            <person name="Van Zeijl A."/>
            <person name="Liu W."/>
            <person name="Santuari L."/>
            <person name="Cao Q."/>
            <person name="Sharma T."/>
            <person name="Shen D."/>
            <person name="Roswanjaya Y."/>
            <person name="Wardhani T."/>
            <person name="Kalhor M.S."/>
            <person name="Jansen J."/>
            <person name="Van den Hoogen J."/>
            <person name="Gungor B."/>
            <person name="Hartog M."/>
            <person name="Hontelez J."/>
            <person name="Verver J."/>
            <person name="Yang W.-C."/>
            <person name="Schijlen E."/>
            <person name="Repin R."/>
            <person name="Schilthuizen M."/>
            <person name="Schranz E."/>
            <person name="Heidstra R."/>
            <person name="Miyata K."/>
            <person name="Fedorova E."/>
            <person name="Kohlen W."/>
            <person name="Bisseling T."/>
            <person name="Smit S."/>
            <person name="Geurts R."/>
        </authorList>
    </citation>
    <scope>NUCLEOTIDE SEQUENCE [LARGE SCALE GENOMIC DNA]</scope>
    <source>
        <strain evidence="2">cv. RG33-2</strain>
    </source>
</reference>
<comment type="caution">
    <text evidence="1">The sequence shown here is derived from an EMBL/GenBank/DDBJ whole genome shotgun (WGS) entry which is preliminary data.</text>
</comment>
<sequence length="246" mass="27446">MYKPSELSHCSAPSSSPWHATCKNGLFRAKASTISLFTLPVTPSHLSLGKYGFFNQRNESCVMPPQLNRSNNRKLLPCHLSSSTCIEANAITEVSPMSGHCRILSSKTGIRLFASDRTPLSERLGRFDKSNSRNSVIEQPSKRAEIHLSVSFLHPLTDNETNDCITVGLKNDNPTSEISEPSNSKAFNLVRVLIARRDSSPRFLQHLKSRTLRCLLHAKLATAWLVKRLHHLKLTCNKESEVAEIS</sequence>
<dbReference type="Proteomes" id="UP000237000">
    <property type="component" value="Unassembled WGS sequence"/>
</dbReference>
<organism evidence="1 2">
    <name type="scientific">Trema orientale</name>
    <name type="common">Charcoal tree</name>
    <name type="synonym">Celtis orientalis</name>
    <dbReference type="NCBI Taxonomy" id="63057"/>
    <lineage>
        <taxon>Eukaryota</taxon>
        <taxon>Viridiplantae</taxon>
        <taxon>Streptophyta</taxon>
        <taxon>Embryophyta</taxon>
        <taxon>Tracheophyta</taxon>
        <taxon>Spermatophyta</taxon>
        <taxon>Magnoliopsida</taxon>
        <taxon>eudicotyledons</taxon>
        <taxon>Gunneridae</taxon>
        <taxon>Pentapetalae</taxon>
        <taxon>rosids</taxon>
        <taxon>fabids</taxon>
        <taxon>Rosales</taxon>
        <taxon>Cannabaceae</taxon>
        <taxon>Trema</taxon>
    </lineage>
</organism>
<dbReference type="AlphaFoldDB" id="A0A2P5AUS0"/>
<proteinExistence type="predicted"/>
<dbReference type="InParanoid" id="A0A2P5AUS0"/>
<evidence type="ECO:0000313" key="1">
    <source>
        <dbReference type="EMBL" id="PON40300.1"/>
    </source>
</evidence>
<dbReference type="EMBL" id="JXTC01000692">
    <property type="protein sequence ID" value="PON40300.1"/>
    <property type="molecule type" value="Genomic_DNA"/>
</dbReference>
<keyword evidence="2" id="KW-1185">Reference proteome</keyword>